<dbReference type="InterPro" id="IPR029058">
    <property type="entry name" value="AB_hydrolase_fold"/>
</dbReference>
<dbReference type="Proteomes" id="UP000078406">
    <property type="component" value="Unassembled WGS sequence"/>
</dbReference>
<comment type="caution">
    <text evidence="2">The sequence shown here is derived from an EMBL/GenBank/DDBJ whole genome shotgun (WGS) entry which is preliminary data.</text>
</comment>
<proteinExistence type="predicted"/>
<evidence type="ECO:0000313" key="3">
    <source>
        <dbReference type="Proteomes" id="UP000078406"/>
    </source>
</evidence>
<sequence>MPNDGYGYDADGTISLPGEPSSPNAYSTNAEYDAYYQSFETSFAAVDGWGLCVEPIEIPLSSVGSEQVIALEPTSLQGNVLLIEGTTRQEVPNTKLSSDGRKLTIECGAALQPGTEYFIAVSNGVMTVEGFPLQSSPAFGQLLSADPNELDEQQRNLQQKTKNAVSAYSDLGKPNEVVYASTFTTQNSYSVIDNIVQQTISDPSNPPTLDLTNIEVTEVNSARPSKAYIIVSGATLETNNYLPFTQNIADREKCLLDSYDPIANCPSMYNWTKGENGEHLTQPFFGNQGEVAKYNDSTTTIPVDFYLPYIGGATDSKAGARQFINDSTNPSVIFIHGVTGDKESASLVAKEYVTDGKEYIFTAIDMPYHGARIVCDSSKYSDETTLKYCDSGKPISARADKSYFINITSPLTLRSNLHQSVSDFIGLRWALNFGNDKAGREVHLIGVSLGGIMSVMTTEATYKPESPVAQPIEGLALATSNYVVPGQGLVNLTLSSLTLGSEMETSVKKSADVQRAIAETLLPNICHESESNETCITALQTHSAELEGSIEMLENEIYSALIPILKQGVQQTIDGSDPAGKVSRQVQAQQPTLLIEAVGDCGDTCEIGEYMPDTVVPNNAENNVMTGTDPLIHALELNDITSSTTDAPIRGVIRATVGGHGTFLFPYEGPMDETGLPSQDPQHMEAGNNSRITQQEAVRNMVATNARAIYLDSDDLINIEDETDEAQ</sequence>
<dbReference type="AlphaFoldDB" id="A0A177Y004"/>
<protein>
    <submittedName>
        <fullName evidence="2">Lipase</fullName>
    </submittedName>
</protein>
<gene>
    <name evidence="2" type="ORF">APB76_11315</name>
</gene>
<evidence type="ECO:0000313" key="2">
    <source>
        <dbReference type="EMBL" id="OAJ94157.1"/>
    </source>
</evidence>
<dbReference type="Gene3D" id="3.40.50.1820">
    <property type="entry name" value="alpha/beta hydrolase"/>
    <property type="match status" value="1"/>
</dbReference>
<reference evidence="2 3" key="1">
    <citation type="journal article" date="2016" name="Syst. Appl. Microbiol.">
        <title>Vibrio bivalvicida sp. nov., a novel larval pathogen for bivalve molluscs reared in a hatchery.</title>
        <authorList>
            <person name="Dubert J."/>
            <person name="Romalde J.L."/>
            <person name="Prado S."/>
            <person name="Barja J.L."/>
        </authorList>
    </citation>
    <scope>NUCLEOTIDE SEQUENCE [LARGE SCALE GENOMIC DNA]</scope>
    <source>
        <strain evidence="2 3">605</strain>
    </source>
</reference>
<organism evidence="2 3">
    <name type="scientific">Vibrio bivalvicida</name>
    <dbReference type="NCBI Taxonomy" id="1276888"/>
    <lineage>
        <taxon>Bacteria</taxon>
        <taxon>Pseudomonadati</taxon>
        <taxon>Pseudomonadota</taxon>
        <taxon>Gammaproteobacteria</taxon>
        <taxon>Vibrionales</taxon>
        <taxon>Vibrionaceae</taxon>
        <taxon>Vibrio</taxon>
        <taxon>Vibrio oreintalis group</taxon>
    </lineage>
</organism>
<evidence type="ECO:0000256" key="1">
    <source>
        <dbReference type="SAM" id="MobiDB-lite"/>
    </source>
</evidence>
<dbReference type="EMBL" id="LLEI02000032">
    <property type="protein sequence ID" value="OAJ94157.1"/>
    <property type="molecule type" value="Genomic_DNA"/>
</dbReference>
<dbReference type="SUPFAM" id="SSF53474">
    <property type="entry name" value="alpha/beta-Hydrolases"/>
    <property type="match status" value="1"/>
</dbReference>
<accession>A0A177Y004</accession>
<feature type="region of interest" description="Disordered" evidence="1">
    <location>
        <begin position="1"/>
        <end position="22"/>
    </location>
</feature>
<name>A0A177Y004_9VIBR</name>